<gene>
    <name evidence="2" type="ORF">PC117_g16783</name>
</gene>
<sequence length="95" mass="10574">MAISALSISGVPPTHDPRRRVERQEVASLSLGGVVEDARRTRMSEETPKSTRIWAQTECWRISDSPPVSVCSPSRSPRFWRMSTCSTASRGGRDQ</sequence>
<protein>
    <submittedName>
        <fullName evidence="2">Uncharacterized protein</fullName>
    </submittedName>
</protein>
<comment type="caution">
    <text evidence="2">The sequence shown here is derived from an EMBL/GenBank/DDBJ whole genome shotgun (WGS) entry which is preliminary data.</text>
</comment>
<evidence type="ECO:0000313" key="2">
    <source>
        <dbReference type="EMBL" id="KAG2919415.1"/>
    </source>
</evidence>
<dbReference type="Proteomes" id="UP000736787">
    <property type="component" value="Unassembled WGS sequence"/>
</dbReference>
<name>A0A8T1C8Y0_9STRA</name>
<accession>A0A8T1C8Y0</accession>
<evidence type="ECO:0000256" key="1">
    <source>
        <dbReference type="SAM" id="MobiDB-lite"/>
    </source>
</evidence>
<evidence type="ECO:0000313" key="3">
    <source>
        <dbReference type="Proteomes" id="UP000736787"/>
    </source>
</evidence>
<feature type="region of interest" description="Disordered" evidence="1">
    <location>
        <begin position="1"/>
        <end position="26"/>
    </location>
</feature>
<organism evidence="2 3">
    <name type="scientific">Phytophthora cactorum</name>
    <dbReference type="NCBI Taxonomy" id="29920"/>
    <lineage>
        <taxon>Eukaryota</taxon>
        <taxon>Sar</taxon>
        <taxon>Stramenopiles</taxon>
        <taxon>Oomycota</taxon>
        <taxon>Peronosporomycetes</taxon>
        <taxon>Peronosporales</taxon>
        <taxon>Peronosporaceae</taxon>
        <taxon>Phytophthora</taxon>
    </lineage>
</organism>
<reference evidence="2" key="1">
    <citation type="submission" date="2018-10" db="EMBL/GenBank/DDBJ databases">
        <title>Effector identification in a new, highly contiguous assembly of the strawberry crown rot pathogen Phytophthora cactorum.</title>
        <authorList>
            <person name="Armitage A.D."/>
            <person name="Nellist C.F."/>
            <person name="Bates H."/>
            <person name="Vickerstaff R.J."/>
            <person name="Harrison R.J."/>
        </authorList>
    </citation>
    <scope>NUCLEOTIDE SEQUENCE</scope>
    <source>
        <strain evidence="2">4040</strain>
    </source>
</reference>
<proteinExistence type="predicted"/>
<dbReference type="EMBL" id="RCMK01000607">
    <property type="protein sequence ID" value="KAG2919415.1"/>
    <property type="molecule type" value="Genomic_DNA"/>
</dbReference>
<dbReference type="AlphaFoldDB" id="A0A8T1C8Y0"/>